<dbReference type="Proteomes" id="UP000055136">
    <property type="component" value="Chromosome"/>
</dbReference>
<protein>
    <recommendedName>
        <fullName evidence="3">Methyltransferase type 12 domain-containing protein</fullName>
    </recommendedName>
</protein>
<dbReference type="KEGG" id="tee:Tel_03150"/>
<reference evidence="1" key="1">
    <citation type="submission" date="2015-10" db="EMBL/GenBank/DDBJ databases">
        <title>Description of Candidatus Tenderia electrophaga gen. nov, sp. nov., an Uncultivated Electroautotroph from a Biocathode Enrichment.</title>
        <authorList>
            <person name="Eddie B.J."/>
            <person name="Malanoski A.P."/>
            <person name="Wang Z."/>
            <person name="Hall R.J."/>
            <person name="Oh S.D."/>
            <person name="Heiner C."/>
            <person name="Lin B."/>
            <person name="Strycharz-Glaven S.M."/>
        </authorList>
    </citation>
    <scope>NUCLEOTIDE SEQUENCE [LARGE SCALE GENOMIC DNA]</scope>
    <source>
        <strain evidence="1">NRL1</strain>
    </source>
</reference>
<dbReference type="PANTHER" id="PTHR43861">
    <property type="entry name" value="TRANS-ACONITATE 2-METHYLTRANSFERASE-RELATED"/>
    <property type="match status" value="1"/>
</dbReference>
<evidence type="ECO:0000313" key="1">
    <source>
        <dbReference type="EMBL" id="ALP52223.1"/>
    </source>
</evidence>
<dbReference type="AlphaFoldDB" id="A0A0S2TAU9"/>
<evidence type="ECO:0000313" key="2">
    <source>
        <dbReference type="Proteomes" id="UP000055136"/>
    </source>
</evidence>
<dbReference type="EMBL" id="CP013099">
    <property type="protein sequence ID" value="ALP52223.1"/>
    <property type="molecule type" value="Genomic_DNA"/>
</dbReference>
<dbReference type="InterPro" id="IPR029063">
    <property type="entry name" value="SAM-dependent_MTases_sf"/>
</dbReference>
<accession>A0A0S2TAU9</accession>
<gene>
    <name evidence="1" type="ORF">Tel_03150</name>
</gene>
<dbReference type="STRING" id="1748243.Tel_03150"/>
<keyword evidence="2" id="KW-1185">Reference proteome</keyword>
<dbReference type="CDD" id="cd02440">
    <property type="entry name" value="AdoMet_MTases"/>
    <property type="match status" value="1"/>
</dbReference>
<proteinExistence type="predicted"/>
<evidence type="ECO:0008006" key="3">
    <source>
        <dbReference type="Google" id="ProtNLM"/>
    </source>
</evidence>
<dbReference type="SUPFAM" id="SSF53335">
    <property type="entry name" value="S-adenosyl-L-methionine-dependent methyltransferases"/>
    <property type="match status" value="1"/>
</dbReference>
<name>A0A0S2TAU9_9GAMM</name>
<dbReference type="Gene3D" id="3.40.50.150">
    <property type="entry name" value="Vaccinia Virus protein VP39"/>
    <property type="match status" value="1"/>
</dbReference>
<organism evidence="1 2">
    <name type="scientific">Candidatus Tenderia electrophaga</name>
    <dbReference type="NCBI Taxonomy" id="1748243"/>
    <lineage>
        <taxon>Bacteria</taxon>
        <taxon>Pseudomonadati</taxon>
        <taxon>Pseudomonadota</taxon>
        <taxon>Gammaproteobacteria</taxon>
        <taxon>Candidatus Tenderiales</taxon>
        <taxon>Candidatus Tenderiaceae</taxon>
        <taxon>Candidatus Tenderia</taxon>
    </lineage>
</organism>
<dbReference type="Pfam" id="PF13489">
    <property type="entry name" value="Methyltransf_23"/>
    <property type="match status" value="1"/>
</dbReference>
<sequence>MDAVKRQYERFPYPPVSALALPRSGQGRGLRYERAVELARDRHLDEIAPPSHRSIRILVAGCGTLEALVVARAHPYAEEIVALDLSGRALAILQRRLRWARIRDLFYLAPLRGRPTAPVRTVAADVRSWHDARGFDYILANNLLHHTEQPGATLQHLAGLLKPGGVLRLVTYPAMSRFWLRQTSAWLRWHGLSADTPGLKRRAGEVMAELPRSHPLRSCFQAHSETATTDGLVDAFFHACERPLSPLQWQQASEAAGLEWLGETQSAYARAEFLSEILPATAALSAWQRLQVLDDMLELNSNPVWWFRRRGATTPPAAAQGSGEVDAARGATSVAGLMSQSDQEWFLPSAIHWQLGRSLRRADALLQQAGCSATQLLALLRSEVGPRVGRNGRDVPGLTLGEYSDAALLQAAQPPDTAQWRQLQDGLGRGVRLRYRGRPVPGEDLQRQVEWLQLYYGPLESRIGPLQAG</sequence>